<keyword evidence="4" id="KW-0472">Membrane</keyword>
<evidence type="ECO:0000313" key="8">
    <source>
        <dbReference type="Proteomes" id="UP001281410"/>
    </source>
</evidence>
<evidence type="ECO:0000313" key="7">
    <source>
        <dbReference type="EMBL" id="KAK3188289.1"/>
    </source>
</evidence>
<feature type="region of interest" description="Disordered" evidence="5">
    <location>
        <begin position="1"/>
        <end position="24"/>
    </location>
</feature>
<dbReference type="PANTHER" id="PTHR31415:SF3">
    <property type="entry name" value="LATE EMBRYOGENESIS ABUNDANT (LEA) HYDROXYPROLINE-RICH GLYCOPROTEIN FAMILY"/>
    <property type="match status" value="1"/>
</dbReference>
<comment type="caution">
    <text evidence="7">The sequence shown here is derived from an EMBL/GenBank/DDBJ whole genome shotgun (WGS) entry which is preliminary data.</text>
</comment>
<evidence type="ECO:0000256" key="5">
    <source>
        <dbReference type="SAM" id="MobiDB-lite"/>
    </source>
</evidence>
<reference evidence="7" key="1">
    <citation type="journal article" date="2023" name="Plant J.">
        <title>Genome sequences and population genomics provide insights into the demographic history, inbreeding, and mutation load of two 'living fossil' tree species of Dipteronia.</title>
        <authorList>
            <person name="Feng Y."/>
            <person name="Comes H.P."/>
            <person name="Chen J."/>
            <person name="Zhu S."/>
            <person name="Lu R."/>
            <person name="Zhang X."/>
            <person name="Li P."/>
            <person name="Qiu J."/>
            <person name="Olsen K.M."/>
            <person name="Qiu Y."/>
        </authorList>
    </citation>
    <scope>NUCLEOTIDE SEQUENCE</scope>
    <source>
        <strain evidence="7">NBL</strain>
    </source>
</reference>
<dbReference type="InterPro" id="IPR044839">
    <property type="entry name" value="NDR1-like"/>
</dbReference>
<dbReference type="PANTHER" id="PTHR31415">
    <property type="entry name" value="OS05G0367900 PROTEIN"/>
    <property type="match status" value="1"/>
</dbReference>
<dbReference type="EMBL" id="JANJYJ010000009">
    <property type="protein sequence ID" value="KAK3188289.1"/>
    <property type="molecule type" value="Genomic_DNA"/>
</dbReference>
<comment type="subcellular location">
    <subcellularLocation>
        <location evidence="1">Membrane</location>
        <topology evidence="1">Single-pass membrane protein</topology>
    </subcellularLocation>
</comment>
<evidence type="ECO:0000259" key="6">
    <source>
        <dbReference type="Pfam" id="PF03168"/>
    </source>
</evidence>
<name>A0AAE0DU04_9ROSI</name>
<evidence type="ECO:0000256" key="1">
    <source>
        <dbReference type="ARBA" id="ARBA00004167"/>
    </source>
</evidence>
<dbReference type="GO" id="GO:0005886">
    <property type="term" value="C:plasma membrane"/>
    <property type="evidence" value="ECO:0007669"/>
    <property type="project" value="TreeGrafter"/>
</dbReference>
<dbReference type="AlphaFoldDB" id="A0AAE0DU04"/>
<keyword evidence="2" id="KW-0812">Transmembrane</keyword>
<proteinExistence type="predicted"/>
<evidence type="ECO:0000256" key="2">
    <source>
        <dbReference type="ARBA" id="ARBA00022692"/>
    </source>
</evidence>
<dbReference type="Proteomes" id="UP001281410">
    <property type="component" value="Unassembled WGS sequence"/>
</dbReference>
<dbReference type="GO" id="GO:0098542">
    <property type="term" value="P:defense response to other organism"/>
    <property type="evidence" value="ECO:0007669"/>
    <property type="project" value="InterPro"/>
</dbReference>
<accession>A0AAE0DU04</accession>
<keyword evidence="3" id="KW-1133">Transmembrane helix</keyword>
<protein>
    <recommendedName>
        <fullName evidence="6">Late embryogenesis abundant protein LEA-2 subgroup domain-containing protein</fullName>
    </recommendedName>
</protein>
<dbReference type="InterPro" id="IPR004864">
    <property type="entry name" value="LEA_2"/>
</dbReference>
<keyword evidence="8" id="KW-1185">Reference proteome</keyword>
<sequence length="132" mass="15250">MAQSSTTPPQIPPPRIFNSGSGSNKRVSKFPHCFNVTARNPNQLIWIFYKALRGSVYYKDHRVAVEPVLHSHYYQKPKNTTVLENVFSGTMTASTVDNQRWLEFKSDRVKETVMFSLKFISDVKYRKTVGYN</sequence>
<gene>
    <name evidence="7" type="ORF">Dsin_027850</name>
</gene>
<evidence type="ECO:0000256" key="3">
    <source>
        <dbReference type="ARBA" id="ARBA00022989"/>
    </source>
</evidence>
<feature type="domain" description="Late embryogenesis abundant protein LEA-2 subgroup" evidence="6">
    <location>
        <begin position="36"/>
        <end position="119"/>
    </location>
</feature>
<evidence type="ECO:0000256" key="4">
    <source>
        <dbReference type="ARBA" id="ARBA00023136"/>
    </source>
</evidence>
<dbReference type="Pfam" id="PF03168">
    <property type="entry name" value="LEA_2"/>
    <property type="match status" value="1"/>
</dbReference>
<organism evidence="7 8">
    <name type="scientific">Dipteronia sinensis</name>
    <dbReference type="NCBI Taxonomy" id="43782"/>
    <lineage>
        <taxon>Eukaryota</taxon>
        <taxon>Viridiplantae</taxon>
        <taxon>Streptophyta</taxon>
        <taxon>Embryophyta</taxon>
        <taxon>Tracheophyta</taxon>
        <taxon>Spermatophyta</taxon>
        <taxon>Magnoliopsida</taxon>
        <taxon>eudicotyledons</taxon>
        <taxon>Gunneridae</taxon>
        <taxon>Pentapetalae</taxon>
        <taxon>rosids</taxon>
        <taxon>malvids</taxon>
        <taxon>Sapindales</taxon>
        <taxon>Sapindaceae</taxon>
        <taxon>Hippocastanoideae</taxon>
        <taxon>Acereae</taxon>
        <taxon>Dipteronia</taxon>
    </lineage>
</organism>
<dbReference type="GO" id="GO:0009506">
    <property type="term" value="C:plasmodesma"/>
    <property type="evidence" value="ECO:0007669"/>
    <property type="project" value="TreeGrafter"/>
</dbReference>